<dbReference type="Pfam" id="PF23395">
    <property type="entry name" value="SAM_6"/>
    <property type="match status" value="1"/>
</dbReference>
<evidence type="ECO:0000256" key="1">
    <source>
        <dbReference type="SAM" id="MobiDB-lite"/>
    </source>
</evidence>
<dbReference type="InterPro" id="IPR057559">
    <property type="entry name" value="SAM_6"/>
</dbReference>
<comment type="caution">
    <text evidence="4">The sequence shown here is derived from an EMBL/GenBank/DDBJ whole genome shotgun (WGS) entry which is preliminary data.</text>
</comment>
<protein>
    <submittedName>
        <fullName evidence="4">Uncharacterized protein</fullName>
    </submittedName>
</protein>
<feature type="domain" description="SAM-like" evidence="3">
    <location>
        <begin position="890"/>
        <end position="965"/>
    </location>
</feature>
<reference evidence="4" key="1">
    <citation type="submission" date="2021-07" db="EMBL/GenBank/DDBJ databases">
        <authorList>
            <person name="Durling M."/>
        </authorList>
    </citation>
    <scope>NUCLEOTIDE SEQUENCE</scope>
</reference>
<feature type="compositionally biased region" description="Acidic residues" evidence="1">
    <location>
        <begin position="28"/>
        <end position="40"/>
    </location>
</feature>
<feature type="region of interest" description="Disordered" evidence="1">
    <location>
        <begin position="1"/>
        <end position="40"/>
    </location>
</feature>
<keyword evidence="5" id="KW-1185">Reference proteome</keyword>
<organism evidence="4 5">
    <name type="scientific">Hymenoscyphus fraxineus</name>
    <dbReference type="NCBI Taxonomy" id="746836"/>
    <lineage>
        <taxon>Eukaryota</taxon>
        <taxon>Fungi</taxon>
        <taxon>Dikarya</taxon>
        <taxon>Ascomycota</taxon>
        <taxon>Pezizomycotina</taxon>
        <taxon>Leotiomycetes</taxon>
        <taxon>Helotiales</taxon>
        <taxon>Helotiaceae</taxon>
        <taxon>Hymenoscyphus</taxon>
    </lineage>
</organism>
<accession>A0A9N9L1K4</accession>
<name>A0A9N9L1K4_9HELO</name>
<gene>
    <name evidence="4" type="ORF">HYFRA_00008742</name>
</gene>
<evidence type="ECO:0000313" key="4">
    <source>
        <dbReference type="EMBL" id="CAG8955892.1"/>
    </source>
</evidence>
<evidence type="ECO:0000259" key="2">
    <source>
        <dbReference type="Pfam" id="PF23394"/>
    </source>
</evidence>
<dbReference type="AlphaFoldDB" id="A0A9N9L1K4"/>
<dbReference type="Proteomes" id="UP000696280">
    <property type="component" value="Unassembled WGS sequence"/>
</dbReference>
<feature type="region of interest" description="Disordered" evidence="1">
    <location>
        <begin position="593"/>
        <end position="614"/>
    </location>
</feature>
<dbReference type="InterPro" id="IPR055528">
    <property type="entry name" value="DUF7102"/>
</dbReference>
<dbReference type="EMBL" id="CAJVRL010000067">
    <property type="protein sequence ID" value="CAG8955892.1"/>
    <property type="molecule type" value="Genomic_DNA"/>
</dbReference>
<dbReference type="Pfam" id="PF23394">
    <property type="entry name" value="DUF7102"/>
    <property type="match status" value="1"/>
</dbReference>
<evidence type="ECO:0000259" key="3">
    <source>
        <dbReference type="Pfam" id="PF23395"/>
    </source>
</evidence>
<evidence type="ECO:0000313" key="5">
    <source>
        <dbReference type="Proteomes" id="UP000696280"/>
    </source>
</evidence>
<feature type="domain" description="DUF7102" evidence="2">
    <location>
        <begin position="716"/>
        <end position="883"/>
    </location>
</feature>
<sequence length="971" mass="108168">MAEVRESVEMTDATQAGTIVDAARDDDGREEADEEEGEELTPLEFARLQGITQNHLTDNSASDHIDELKGQVDDIVLTDDTHLPPLAFGPIPEPKDPFYASREALEYLQAFQQDMNPDAIEAIMEPMLIPMKIRSLHVELPLLRSDHETDCAEFSRREGFEVKLQDIDLPLEIVDEENGEGLSIPSKYLEIGHQIVEDIKKEKLVCSKETIAYLSDVLNAPWDEEDEDKLWAEELTYQRKTMTHPFEPVTPPLLPLSPPPTRYEPSSSSPTFIVPLEAETDSMVTQDLEALEKEIMKNDLPSPVRNLWEGNQPSEVELEKLDEVFLPLLGSTTTTPPMPSRFKSEDHKVEEILTPQNQMAGVKGVRFSEHIEVMNDHLESMLLDEDIPSDKTEDIKEVLQRNFGEAHETATRKSEQENLIGADSTARVDIRIMPSVTPVAPWANLQQCTNATQLLDLQKRMLSLTVGHLPPWKMKNHTLLWVPFPHKVAQVQMQQDPPPCNDKVWQDIVGSDTEEVMDSSGLTWKPPGLRILRVDEDEDDEDDEIEPAIFKKDKPKDIKALVKKRKKELEEDEMGRNIGGRGRLLALNQGLNNAQAISRPPSRPKAPRPGSELVSAARKSKFDSALENQTDMLLGGTFSAGNLIENFKELRGAKKAKLHESSYFGDTLNKNVLNPKQAGAEDPDQVQLPVRTTPIPIPTVTPLPAPSLTPQNTPISIIVSSTLLKHRVLIRHLESLLPSLTLVERDFSAHNTTTWIPGSVTRSPITSPLDSEADLVISPSTGILLTSFQKVKQKLLPGQKGKTAIQSRLCKVSVRYEKLVVLVTEEQKDETTNGLDNNDCIAFTEFMGFASGLPTAITVQFVAGGEESLAKWVASLIVQHRIPNGADLLPDETYWELFLRRAGLNAYAAQQIVFRLKPPSGVDGSSPTKAGHFGLAAFVEMGRENRLARFGPLCGRKVVERVSDVVDGVWQ</sequence>
<dbReference type="OrthoDB" id="10257314at2759"/>
<proteinExistence type="predicted"/>